<feature type="compositionally biased region" description="Polar residues" evidence="4">
    <location>
        <begin position="375"/>
        <end position="386"/>
    </location>
</feature>
<proteinExistence type="inferred from homology"/>
<dbReference type="InterPro" id="IPR034727">
    <property type="entry name" value="Kintoun"/>
</dbReference>
<dbReference type="AlphaFoldDB" id="A0AAE1I2J1"/>
<dbReference type="PANTHER" id="PTHR22997">
    <property type="entry name" value="PIH1 DOMAIN-CONTAINING PROTEIN 1"/>
    <property type="match status" value="1"/>
</dbReference>
<gene>
    <name evidence="7" type="ORF">KUF71_024858</name>
</gene>
<evidence type="ECO:0000313" key="8">
    <source>
        <dbReference type="Proteomes" id="UP001219518"/>
    </source>
</evidence>
<dbReference type="GO" id="GO:0070286">
    <property type="term" value="P:axonemal dynein complex assembly"/>
    <property type="evidence" value="ECO:0007669"/>
    <property type="project" value="UniProtKB-UniRule"/>
</dbReference>
<feature type="region of interest" description="Disordered" evidence="4">
    <location>
        <begin position="581"/>
        <end position="625"/>
    </location>
</feature>
<dbReference type="PANTHER" id="PTHR22997:SF3">
    <property type="entry name" value="PROTEIN KINTOUN"/>
    <property type="match status" value="1"/>
</dbReference>
<feature type="compositionally biased region" description="Basic and acidic residues" evidence="4">
    <location>
        <begin position="353"/>
        <end position="369"/>
    </location>
</feature>
<dbReference type="GO" id="GO:0120293">
    <property type="term" value="C:dynein axonemal particle"/>
    <property type="evidence" value="ECO:0007669"/>
    <property type="project" value="UniProtKB-SubCell"/>
</dbReference>
<dbReference type="EMBL" id="JAHWGI010001416">
    <property type="protein sequence ID" value="KAK3930946.1"/>
    <property type="molecule type" value="Genomic_DNA"/>
</dbReference>
<feature type="domain" description="PIH1D1/2/3 CS-like" evidence="6">
    <location>
        <begin position="244"/>
        <end position="344"/>
    </location>
</feature>
<sequence>MEARRKKFEDLNITRDEINNIGKALQKEEFRKLFAEYCEEVTNPENKKQYQSEVTELEKQRGVDVTFINPEPGFVVKTSIDGERKAFINICKNDVVNKPSSSIASEKGSQGRKWSLPFSLAPPREDYDKQKNHCTVFDVVFHSETLKLAEKNPEFRKMLINTALDAVEENCQAKLDRTNVKYPKMAYKGIPQAAVIRKKIPNHQTEEGDHEILAQMPYPTDANPWTKASKKKDVPEKKNELAKYATPKYSIKYRHGVELSDYTTDATARLNATVPKELVIIIDLPLLNSAKDLNLDVTPKSLSLQCEKPKYKLELVLPYGVDENAGNASFDVTTRKLTIEVPVKRSPTSLLDIGREDSGVESDPGGRADEDSDGKSPSYNSDNGSDTSDHRDQQDLNSLGDESTQVNGNALSNSTEPVEKDVDSLLPNFSLNTYDNMVAVVLHVKNVDSGSLVQGLMPEGQGIQLSFSSIGGGMFPQHYGFCLALPDTSRVESDSLSVEIWDNNVVAQFGLTSTNIAISEVYVGTGPHDLQLKDVGNLTVVEQKLADLQLSTDNASSRSPIVIVHAAEENELVLNVQPFFADKKNDDPTPPENSPKPEESSPIVTGENSSKGSEVRAEKGRRNAVRHLSECSSDDLEGKKIRGILKKRPVRSLSESNADDYVLYQSSSFSDESGPNSAVGSVNCIAEIGSETGCETENEGAEGRQRKKSVRFNDVVAQQTFRPNSSILGQRKKNQRKQRNKKKAQERRVSESENSEPESEHEKARRRACHSEGEISDLEDKSREKNKFKKDQKTEPSTHQAKKILRRNNSSESDEETKDESSNKTANVASPAGDTVMKIETSQPLGNHEESSEDERDEKTEEKKKKKKKRKGKKVTEQGDGCKIVSKEGTDFKSGLVLELEM</sequence>
<comment type="caution">
    <text evidence="7">The sequence shown here is derived from an EMBL/GenBank/DDBJ whole genome shotgun (WGS) entry which is preliminary data.</text>
</comment>
<comment type="function">
    <text evidence="3">Required for cytoplasmic pre-assembly of axonemal dyneins, thereby playing a central role in motility in cilia and flagella. Involved in pre-assembly of dynein arm complexes in the cytoplasm before intraflagellar transport loads them for the ciliary compartment.</text>
</comment>
<feature type="region of interest" description="Disordered" evidence="4">
    <location>
        <begin position="689"/>
        <end position="880"/>
    </location>
</feature>
<dbReference type="Pfam" id="PF18201">
    <property type="entry name" value="PIH1_CS"/>
    <property type="match status" value="1"/>
</dbReference>
<feature type="domain" description="PIH1 N-terminal" evidence="5">
    <location>
        <begin position="41"/>
        <end position="203"/>
    </location>
</feature>
<evidence type="ECO:0000256" key="3">
    <source>
        <dbReference type="HAMAP-Rule" id="MF_03069"/>
    </source>
</evidence>
<comment type="similarity">
    <text evidence="3">Belongs to the PIH1 family. Kintoun subfamily.</text>
</comment>
<feature type="compositionally biased region" description="Polar residues" evidence="4">
    <location>
        <begin position="395"/>
        <end position="416"/>
    </location>
</feature>
<evidence type="ECO:0000313" key="7">
    <source>
        <dbReference type="EMBL" id="KAK3930946.1"/>
    </source>
</evidence>
<organism evidence="7 8">
    <name type="scientific">Frankliniella fusca</name>
    <dbReference type="NCBI Taxonomy" id="407009"/>
    <lineage>
        <taxon>Eukaryota</taxon>
        <taxon>Metazoa</taxon>
        <taxon>Ecdysozoa</taxon>
        <taxon>Arthropoda</taxon>
        <taxon>Hexapoda</taxon>
        <taxon>Insecta</taxon>
        <taxon>Pterygota</taxon>
        <taxon>Neoptera</taxon>
        <taxon>Paraneoptera</taxon>
        <taxon>Thysanoptera</taxon>
        <taxon>Terebrantia</taxon>
        <taxon>Thripoidea</taxon>
        <taxon>Thripidae</taxon>
        <taxon>Frankliniella</taxon>
    </lineage>
</organism>
<dbReference type="HAMAP" id="MF_03069">
    <property type="entry name" value="Kintoun"/>
    <property type="match status" value="1"/>
</dbReference>
<reference evidence="7" key="2">
    <citation type="journal article" date="2023" name="BMC Genomics">
        <title>Pest status, molecular evolution, and epigenetic factors derived from the genome assembly of Frankliniella fusca, a thysanopteran phytovirus vector.</title>
        <authorList>
            <person name="Catto M.A."/>
            <person name="Labadie P.E."/>
            <person name="Jacobson A.L."/>
            <person name="Kennedy G.G."/>
            <person name="Srinivasan R."/>
            <person name="Hunt B.G."/>
        </authorList>
    </citation>
    <scope>NUCLEOTIDE SEQUENCE</scope>
    <source>
        <strain evidence="7">PL_HMW_Pooled</strain>
    </source>
</reference>
<feature type="compositionally biased region" description="Polar residues" evidence="4">
    <location>
        <begin position="716"/>
        <end position="728"/>
    </location>
</feature>
<dbReference type="InterPro" id="IPR050734">
    <property type="entry name" value="PIH1/Kintoun_subfamily"/>
</dbReference>
<feature type="region of interest" description="Disordered" evidence="4">
    <location>
        <begin position="348"/>
        <end position="419"/>
    </location>
</feature>
<dbReference type="CDD" id="cd00298">
    <property type="entry name" value="ACD_sHsps_p23-like"/>
    <property type="match status" value="1"/>
</dbReference>
<keyword evidence="8" id="KW-1185">Reference proteome</keyword>
<dbReference type="Proteomes" id="UP001219518">
    <property type="component" value="Unassembled WGS sequence"/>
</dbReference>
<accession>A0AAE1I2J1</accession>
<evidence type="ECO:0000256" key="2">
    <source>
        <dbReference type="ARBA" id="ARBA00024190"/>
    </source>
</evidence>
<dbReference type="InterPro" id="IPR041442">
    <property type="entry name" value="PIH1D1/2/3_CS-like"/>
</dbReference>
<feature type="compositionally biased region" description="Basic residues" evidence="4">
    <location>
        <begin position="730"/>
        <end position="745"/>
    </location>
</feature>
<name>A0AAE1I2J1_9NEOP</name>
<evidence type="ECO:0000256" key="1">
    <source>
        <dbReference type="ARBA" id="ARBA00022490"/>
    </source>
</evidence>
<feature type="compositionally biased region" description="Basic residues" evidence="4">
    <location>
        <begin position="864"/>
        <end position="873"/>
    </location>
</feature>
<dbReference type="GO" id="GO:0060285">
    <property type="term" value="P:cilium-dependent cell motility"/>
    <property type="evidence" value="ECO:0007669"/>
    <property type="project" value="UniProtKB-UniRule"/>
</dbReference>
<keyword evidence="1 3" id="KW-0963">Cytoplasm</keyword>
<evidence type="ECO:0000259" key="5">
    <source>
        <dbReference type="Pfam" id="PF08190"/>
    </source>
</evidence>
<protein>
    <recommendedName>
        <fullName evidence="3">Protein kintoun</fullName>
    </recommendedName>
    <alternativeName>
        <fullName evidence="3">Dynein assembly factor 2, axonemal homolog</fullName>
    </alternativeName>
</protein>
<reference evidence="7" key="1">
    <citation type="submission" date="2021-07" db="EMBL/GenBank/DDBJ databases">
        <authorList>
            <person name="Catto M.A."/>
            <person name="Jacobson A."/>
            <person name="Kennedy G."/>
            <person name="Labadie P."/>
            <person name="Hunt B.G."/>
            <person name="Srinivasan R."/>
        </authorList>
    </citation>
    <scope>NUCLEOTIDE SEQUENCE</scope>
    <source>
        <strain evidence="7">PL_HMW_Pooled</strain>
        <tissue evidence="7">Head</tissue>
    </source>
</reference>
<evidence type="ECO:0000259" key="6">
    <source>
        <dbReference type="Pfam" id="PF18201"/>
    </source>
</evidence>
<dbReference type="Pfam" id="PF08190">
    <property type="entry name" value="PIH1"/>
    <property type="match status" value="1"/>
</dbReference>
<dbReference type="InterPro" id="IPR012981">
    <property type="entry name" value="PIH1_N"/>
</dbReference>
<feature type="compositionally biased region" description="Basic and acidic residues" evidence="4">
    <location>
        <begin position="758"/>
        <end position="796"/>
    </location>
</feature>
<comment type="subcellular location">
    <subcellularLocation>
        <location evidence="3">Cytoplasm</location>
    </subcellularLocation>
    <subcellularLocation>
        <location evidence="2">Dynein axonemal particle</location>
    </subcellularLocation>
</comment>
<evidence type="ECO:0000256" key="4">
    <source>
        <dbReference type="SAM" id="MobiDB-lite"/>
    </source>
</evidence>